<gene>
    <name evidence="2" type="ORF">SVUK_LOCUS18208</name>
</gene>
<name>A0A3P7JCC6_STRVU</name>
<feature type="compositionally biased region" description="Polar residues" evidence="1">
    <location>
        <begin position="65"/>
        <end position="74"/>
    </location>
</feature>
<proteinExistence type="predicted"/>
<keyword evidence="3" id="KW-1185">Reference proteome</keyword>
<feature type="region of interest" description="Disordered" evidence="1">
    <location>
        <begin position="30"/>
        <end position="50"/>
    </location>
</feature>
<evidence type="ECO:0000313" key="2">
    <source>
        <dbReference type="EMBL" id="VDM83210.1"/>
    </source>
</evidence>
<reference evidence="2 3" key="1">
    <citation type="submission" date="2018-11" db="EMBL/GenBank/DDBJ databases">
        <authorList>
            <consortium name="Pathogen Informatics"/>
        </authorList>
    </citation>
    <scope>NUCLEOTIDE SEQUENCE [LARGE SCALE GENOMIC DNA]</scope>
</reference>
<evidence type="ECO:0000313" key="3">
    <source>
        <dbReference type="Proteomes" id="UP000270094"/>
    </source>
</evidence>
<accession>A0A3P7JCC6</accession>
<dbReference type="EMBL" id="UYYB01121746">
    <property type="protein sequence ID" value="VDM83210.1"/>
    <property type="molecule type" value="Genomic_DNA"/>
</dbReference>
<sequence length="95" mass="10425">MAGPWQGTACLEDCSLPEQHVIRKEALHTGSHLRRRMSSRPVSGCTGRHGYRTKRTRQRLAMETVSCSAPTTPGQSPPTPIFTRFSKLQGASSTT</sequence>
<protein>
    <submittedName>
        <fullName evidence="2">Uncharacterized protein</fullName>
    </submittedName>
</protein>
<dbReference type="AlphaFoldDB" id="A0A3P7JCC6"/>
<feature type="region of interest" description="Disordered" evidence="1">
    <location>
        <begin position="65"/>
        <end position="95"/>
    </location>
</feature>
<evidence type="ECO:0000256" key="1">
    <source>
        <dbReference type="SAM" id="MobiDB-lite"/>
    </source>
</evidence>
<organism evidence="2 3">
    <name type="scientific">Strongylus vulgaris</name>
    <name type="common">Blood worm</name>
    <dbReference type="NCBI Taxonomy" id="40348"/>
    <lineage>
        <taxon>Eukaryota</taxon>
        <taxon>Metazoa</taxon>
        <taxon>Ecdysozoa</taxon>
        <taxon>Nematoda</taxon>
        <taxon>Chromadorea</taxon>
        <taxon>Rhabditida</taxon>
        <taxon>Rhabditina</taxon>
        <taxon>Rhabditomorpha</taxon>
        <taxon>Strongyloidea</taxon>
        <taxon>Strongylidae</taxon>
        <taxon>Strongylus</taxon>
    </lineage>
</organism>
<dbReference type="Proteomes" id="UP000270094">
    <property type="component" value="Unassembled WGS sequence"/>
</dbReference>